<evidence type="ECO:0000256" key="3">
    <source>
        <dbReference type="ARBA" id="ARBA00022989"/>
    </source>
</evidence>
<feature type="signal peptide" evidence="7">
    <location>
        <begin position="1"/>
        <end position="21"/>
    </location>
</feature>
<comment type="subcellular location">
    <subcellularLocation>
        <location evidence="1">Membrane</location>
        <topology evidence="1">Single-pass membrane protein</topology>
    </subcellularLocation>
</comment>
<dbReference type="PANTHER" id="PTHR15549">
    <property type="entry name" value="PAIRED IMMUNOGLOBULIN-LIKE TYPE 2 RECEPTOR"/>
    <property type="match status" value="1"/>
</dbReference>
<accession>A0AA43QQ77</accession>
<feature type="region of interest" description="Disordered" evidence="5">
    <location>
        <begin position="235"/>
        <end position="419"/>
    </location>
</feature>
<evidence type="ECO:0000256" key="6">
    <source>
        <dbReference type="SAM" id="Phobius"/>
    </source>
</evidence>
<evidence type="ECO:0000313" key="9">
    <source>
        <dbReference type="Proteomes" id="UP001161017"/>
    </source>
</evidence>
<feature type="compositionally biased region" description="Polar residues" evidence="5">
    <location>
        <begin position="280"/>
        <end position="297"/>
    </location>
</feature>
<feature type="compositionally biased region" description="Basic and acidic residues" evidence="5">
    <location>
        <begin position="133"/>
        <end position="142"/>
    </location>
</feature>
<dbReference type="Proteomes" id="UP001161017">
    <property type="component" value="Unassembled WGS sequence"/>
</dbReference>
<proteinExistence type="predicted"/>
<dbReference type="GO" id="GO:0071944">
    <property type="term" value="C:cell periphery"/>
    <property type="evidence" value="ECO:0007669"/>
    <property type="project" value="UniProtKB-ARBA"/>
</dbReference>
<keyword evidence="4 6" id="KW-0472">Membrane</keyword>
<feature type="compositionally biased region" description="Low complexity" evidence="5">
    <location>
        <begin position="50"/>
        <end position="79"/>
    </location>
</feature>
<evidence type="ECO:0000313" key="8">
    <source>
        <dbReference type="EMBL" id="MDI1490618.1"/>
    </source>
</evidence>
<name>A0AA43QQ77_9LECA</name>
<feature type="compositionally biased region" description="Low complexity" evidence="5">
    <location>
        <begin position="266"/>
        <end position="278"/>
    </location>
</feature>
<feature type="compositionally biased region" description="Low complexity" evidence="5">
    <location>
        <begin position="242"/>
        <end position="256"/>
    </location>
</feature>
<evidence type="ECO:0000256" key="1">
    <source>
        <dbReference type="ARBA" id="ARBA00004167"/>
    </source>
</evidence>
<feature type="region of interest" description="Disordered" evidence="5">
    <location>
        <begin position="435"/>
        <end position="589"/>
    </location>
</feature>
<feature type="region of interest" description="Disordered" evidence="5">
    <location>
        <begin position="123"/>
        <end position="218"/>
    </location>
</feature>
<keyword evidence="3 6" id="KW-1133">Transmembrane helix</keyword>
<sequence length="629" mass="66061">MHQSTLVTSLLLALRAVQVAGQAAETTTNPLNNFINGAQGAAGAVNSAISAQSPSSSSSTPSSSSTTPTAAAASSSAPATHHHGLSNGAKIGIIVGCVVAAVFIIGLLAGICCCLMLRKRRRNKRNPTPVADEEIKTWKEKPTNPGRNYSPAAAAHGRQSTDHHPSVPLMAAGAIPHGSHSQAPSLSQHPAMRQPQENPFGDNAAINQSPRNSNHHGAAAGLAGATAAGAAGYGVHRHHQNQHANAATAPPIANTNSPFQSGVGTTGAATAGATGFGAHQPQSTQGNQLPVSNSPHMQNIRHGLPPGLAASDMGPASGSGLPQQSNAPIHNGIDTLPSSNRPTSNSHNGMKAAGGVAAAGAAAYGVHQHEEKKRLRNSSGSRSRSQSRSRSRPRSGGVLPTHNDADRPPTPFGLSGIGQPYEDMHVHVLQTEAPSHDLRRSLHQREAPVEPGYSDESDNRSSRNSGVLSNKPRIPSRSPNRYSTINTNSYDSSASNNTTSSNSVGEPYSSMNDPYRPRQSDYVPPWEQHKTRYSGTPPTTATMSPPPVPWDNQETPRQRRQSHSPRQSYEGRRSSRSPATSINGQPRRLRFEDLASGDSHNGGYSSVGQHDSYDAYDHARWSQGVGEAL</sequence>
<reference evidence="8" key="1">
    <citation type="journal article" date="2023" name="Genome Biol. Evol.">
        <title>First Whole Genome Sequence and Flow Cytometry Genome Size Data for the Lichen-Forming Fungus Ramalina farinacea (Ascomycota).</title>
        <authorList>
            <person name="Llewellyn T."/>
            <person name="Mian S."/>
            <person name="Hill R."/>
            <person name="Leitch I.J."/>
            <person name="Gaya E."/>
        </authorList>
    </citation>
    <scope>NUCLEOTIDE SEQUENCE</scope>
    <source>
        <strain evidence="8">LIQ254RAFAR</strain>
    </source>
</reference>
<dbReference type="PANTHER" id="PTHR15549:SF30">
    <property type="entry name" value="MID2 DOMAIN-CONTAINING PROTEIN"/>
    <property type="match status" value="1"/>
</dbReference>
<organism evidence="8 9">
    <name type="scientific">Ramalina farinacea</name>
    <dbReference type="NCBI Taxonomy" id="258253"/>
    <lineage>
        <taxon>Eukaryota</taxon>
        <taxon>Fungi</taxon>
        <taxon>Dikarya</taxon>
        <taxon>Ascomycota</taxon>
        <taxon>Pezizomycotina</taxon>
        <taxon>Lecanoromycetes</taxon>
        <taxon>OSLEUM clade</taxon>
        <taxon>Lecanoromycetidae</taxon>
        <taxon>Lecanorales</taxon>
        <taxon>Lecanorineae</taxon>
        <taxon>Ramalinaceae</taxon>
        <taxon>Ramalina</taxon>
    </lineage>
</organism>
<evidence type="ECO:0000256" key="4">
    <source>
        <dbReference type="ARBA" id="ARBA00023136"/>
    </source>
</evidence>
<gene>
    <name evidence="8" type="ORF">OHK93_001822</name>
</gene>
<feature type="chain" id="PRO_5041362798" evidence="7">
    <location>
        <begin position="22"/>
        <end position="629"/>
    </location>
</feature>
<feature type="compositionally biased region" description="Polar residues" evidence="5">
    <location>
        <begin position="336"/>
        <end position="348"/>
    </location>
</feature>
<protein>
    <submittedName>
        <fullName evidence="8">Uncharacterized protein</fullName>
    </submittedName>
</protein>
<feature type="compositionally biased region" description="Low complexity" evidence="5">
    <location>
        <begin position="486"/>
        <end position="503"/>
    </location>
</feature>
<dbReference type="GO" id="GO:0016020">
    <property type="term" value="C:membrane"/>
    <property type="evidence" value="ECO:0007669"/>
    <property type="project" value="UniProtKB-SubCell"/>
</dbReference>
<evidence type="ECO:0000256" key="7">
    <source>
        <dbReference type="SAM" id="SignalP"/>
    </source>
</evidence>
<dbReference type="InterPro" id="IPR051694">
    <property type="entry name" value="Immunoregulatory_rcpt-like"/>
</dbReference>
<feature type="region of interest" description="Disordered" evidence="5">
    <location>
        <begin position="50"/>
        <end position="82"/>
    </location>
</feature>
<dbReference type="AlphaFoldDB" id="A0AA43QQ77"/>
<feature type="compositionally biased region" description="Polar residues" evidence="5">
    <location>
        <begin position="179"/>
        <end position="188"/>
    </location>
</feature>
<keyword evidence="2 6" id="KW-0812">Transmembrane</keyword>
<evidence type="ECO:0000256" key="2">
    <source>
        <dbReference type="ARBA" id="ARBA00022692"/>
    </source>
</evidence>
<feature type="transmembrane region" description="Helical" evidence="6">
    <location>
        <begin position="91"/>
        <end position="117"/>
    </location>
</feature>
<dbReference type="EMBL" id="JAPUFD010000012">
    <property type="protein sequence ID" value="MDI1490618.1"/>
    <property type="molecule type" value="Genomic_DNA"/>
</dbReference>
<comment type="caution">
    <text evidence="8">The sequence shown here is derived from an EMBL/GenBank/DDBJ whole genome shotgun (WGS) entry which is preliminary data.</text>
</comment>
<feature type="compositionally biased region" description="Low complexity" evidence="5">
    <location>
        <begin position="353"/>
        <end position="366"/>
    </location>
</feature>
<feature type="compositionally biased region" description="Basic and acidic residues" evidence="5">
    <location>
        <begin position="435"/>
        <end position="448"/>
    </location>
</feature>
<evidence type="ECO:0000256" key="5">
    <source>
        <dbReference type="SAM" id="MobiDB-lite"/>
    </source>
</evidence>
<keyword evidence="7" id="KW-0732">Signal</keyword>
<keyword evidence="9" id="KW-1185">Reference proteome</keyword>